<feature type="compositionally biased region" description="Polar residues" evidence="1">
    <location>
        <begin position="349"/>
        <end position="360"/>
    </location>
</feature>
<evidence type="ECO:0000256" key="1">
    <source>
        <dbReference type="SAM" id="MobiDB-lite"/>
    </source>
</evidence>
<sequence length="374" mass="43263">MVMFLTVIVSLYIFSHVYNFILLLGYVNYEDYHVNSCMYITNASLMKAAACGTWLGDLITALMVTDMMLQDDLYPHWANRVRVFWRRHTVARILLFWVGSIVATVLVVTLIVSDLISWDKLNRGFVATTGQWDSTISWDKLNRGFVATTELSRGFLASFILVSDLIIVMQDWDFPHFTTTLNVNLPGFSVSTLQWKYAKLSFTGKWFNYGIIFMVMILDLNMWKNQFFYVPRNYGQYTDQHHKIHTVMDQSILLTGNLTLWTYNARNVTDNSTDQVYRLDDMKMNSKYIGYSTGVRCTTFIPCVLGFILFISLIFVYGRFPPNKDGTYGGRLKKRRRSSWRRERNTRRQQASPMPNTSSSDQEEAVVAEGSTVS</sequence>
<keyword evidence="2" id="KW-0472">Membrane</keyword>
<gene>
    <name evidence="3" type="primary">Tmem117_0</name>
    <name evidence="3" type="ORF">FJT64_023707</name>
</gene>
<dbReference type="EMBL" id="VIIS01000844">
    <property type="protein sequence ID" value="KAF0304458.1"/>
    <property type="molecule type" value="Genomic_DNA"/>
</dbReference>
<comment type="caution">
    <text evidence="3">The sequence shown here is derived from an EMBL/GenBank/DDBJ whole genome shotgun (WGS) entry which is preliminary data.</text>
</comment>
<evidence type="ECO:0000313" key="4">
    <source>
        <dbReference type="Proteomes" id="UP000440578"/>
    </source>
</evidence>
<evidence type="ECO:0000256" key="2">
    <source>
        <dbReference type="SAM" id="Phobius"/>
    </source>
</evidence>
<keyword evidence="2 3" id="KW-0812">Transmembrane</keyword>
<keyword evidence="2" id="KW-1133">Transmembrane helix</keyword>
<keyword evidence="4" id="KW-1185">Reference proteome</keyword>
<dbReference type="InterPro" id="IPR029370">
    <property type="entry name" value="TMEM117"/>
</dbReference>
<dbReference type="PANTHER" id="PTHR31226:SF1">
    <property type="entry name" value="TRANSMEMBRANE PROTEIN 117"/>
    <property type="match status" value="1"/>
</dbReference>
<dbReference type="GO" id="GO:0070059">
    <property type="term" value="P:intrinsic apoptotic signaling pathway in response to endoplasmic reticulum stress"/>
    <property type="evidence" value="ECO:0007669"/>
    <property type="project" value="TreeGrafter"/>
</dbReference>
<protein>
    <submittedName>
        <fullName evidence="3">Transmembrane protein 117</fullName>
    </submittedName>
</protein>
<dbReference type="PANTHER" id="PTHR31226">
    <property type="entry name" value="TRANSMEMBRANE PROTEIN 117"/>
    <property type="match status" value="1"/>
</dbReference>
<accession>A0A6A4WQT8</accession>
<feature type="transmembrane region" description="Helical" evidence="2">
    <location>
        <begin position="288"/>
        <end position="317"/>
    </location>
</feature>
<organism evidence="3 4">
    <name type="scientific">Amphibalanus amphitrite</name>
    <name type="common">Striped barnacle</name>
    <name type="synonym">Balanus amphitrite</name>
    <dbReference type="NCBI Taxonomy" id="1232801"/>
    <lineage>
        <taxon>Eukaryota</taxon>
        <taxon>Metazoa</taxon>
        <taxon>Ecdysozoa</taxon>
        <taxon>Arthropoda</taxon>
        <taxon>Crustacea</taxon>
        <taxon>Multicrustacea</taxon>
        <taxon>Cirripedia</taxon>
        <taxon>Thoracica</taxon>
        <taxon>Thoracicalcarea</taxon>
        <taxon>Balanomorpha</taxon>
        <taxon>Balanoidea</taxon>
        <taxon>Balanidae</taxon>
        <taxon>Amphibalaninae</taxon>
        <taxon>Amphibalanus</taxon>
    </lineage>
</organism>
<feature type="region of interest" description="Disordered" evidence="1">
    <location>
        <begin position="327"/>
        <end position="374"/>
    </location>
</feature>
<dbReference type="OrthoDB" id="419441at2759"/>
<dbReference type="Proteomes" id="UP000440578">
    <property type="component" value="Unassembled WGS sequence"/>
</dbReference>
<reference evidence="3 4" key="1">
    <citation type="submission" date="2019-07" db="EMBL/GenBank/DDBJ databases">
        <title>Draft genome assembly of a fouling barnacle, Amphibalanus amphitrite (Darwin, 1854): The first reference genome for Thecostraca.</title>
        <authorList>
            <person name="Kim W."/>
        </authorList>
    </citation>
    <scope>NUCLEOTIDE SEQUENCE [LARGE SCALE GENOMIC DNA]</scope>
    <source>
        <strain evidence="3">SNU_AA5</strain>
        <tissue evidence="3">Soma without cirri and trophi</tissue>
    </source>
</reference>
<dbReference type="AlphaFoldDB" id="A0A6A4WQT8"/>
<dbReference type="Pfam" id="PF15113">
    <property type="entry name" value="TMEM117"/>
    <property type="match status" value="2"/>
</dbReference>
<feature type="transmembrane region" description="Helical" evidence="2">
    <location>
        <begin position="7"/>
        <end position="27"/>
    </location>
</feature>
<name>A0A6A4WQT8_AMPAM</name>
<evidence type="ECO:0000313" key="3">
    <source>
        <dbReference type="EMBL" id="KAF0304458.1"/>
    </source>
</evidence>
<feature type="transmembrane region" description="Helical" evidence="2">
    <location>
        <begin position="90"/>
        <end position="112"/>
    </location>
</feature>
<feature type="compositionally biased region" description="Basic residues" evidence="1">
    <location>
        <begin position="331"/>
        <end position="347"/>
    </location>
</feature>
<feature type="transmembrane region" description="Helical" evidence="2">
    <location>
        <begin position="206"/>
        <end position="223"/>
    </location>
</feature>
<feature type="transmembrane region" description="Helical" evidence="2">
    <location>
        <begin position="47"/>
        <end position="69"/>
    </location>
</feature>
<proteinExistence type="predicted"/>